<proteinExistence type="inferred from homology"/>
<comment type="pathway">
    <text evidence="1 7">Cofactor biosynthesis; riboflavin biosynthesis; riboflavin from 2-hydroxy-3-oxobutyl phosphate and 5-amino-6-(D-ribitylamino)uracil: step 1/2.</text>
</comment>
<dbReference type="InterPro" id="IPR002180">
    <property type="entry name" value="LS/RS"/>
</dbReference>
<name>A0A556QKG3_9BACT</name>
<feature type="binding site" evidence="7">
    <location>
        <position position="25"/>
    </location>
    <ligand>
        <name>5-amino-6-(D-ribitylamino)uracil</name>
        <dbReference type="ChEBI" id="CHEBI:15934"/>
    </ligand>
</feature>
<dbReference type="EC" id="2.5.1.78" evidence="3 7"/>
<keyword evidence="4 7" id="KW-0686">Riboflavin biosynthesis</keyword>
<dbReference type="UniPathway" id="UPA00275">
    <property type="reaction ID" value="UER00404"/>
</dbReference>
<dbReference type="Pfam" id="PF00885">
    <property type="entry name" value="DMRL_synthase"/>
    <property type="match status" value="1"/>
</dbReference>
<evidence type="ECO:0000256" key="3">
    <source>
        <dbReference type="ARBA" id="ARBA00012664"/>
    </source>
</evidence>
<dbReference type="AlphaFoldDB" id="A0A556QKG3"/>
<evidence type="ECO:0000256" key="6">
    <source>
        <dbReference type="ARBA" id="ARBA00048785"/>
    </source>
</evidence>
<feature type="binding site" evidence="7">
    <location>
        <begin position="59"/>
        <end position="61"/>
    </location>
    <ligand>
        <name>5-amino-6-(D-ribitylamino)uracil</name>
        <dbReference type="ChEBI" id="CHEBI:15934"/>
    </ligand>
</feature>
<comment type="similarity">
    <text evidence="2 7">Belongs to the DMRL synthase family.</text>
</comment>
<dbReference type="NCBIfam" id="TIGR00114">
    <property type="entry name" value="lumazine-synth"/>
    <property type="match status" value="1"/>
</dbReference>
<dbReference type="InterPro" id="IPR034964">
    <property type="entry name" value="LS"/>
</dbReference>
<organism evidence="8 9">
    <name type="scientific">Rariglobus hedericola</name>
    <dbReference type="NCBI Taxonomy" id="2597822"/>
    <lineage>
        <taxon>Bacteria</taxon>
        <taxon>Pseudomonadati</taxon>
        <taxon>Verrucomicrobiota</taxon>
        <taxon>Opitutia</taxon>
        <taxon>Opitutales</taxon>
        <taxon>Opitutaceae</taxon>
        <taxon>Rariglobus</taxon>
    </lineage>
</organism>
<comment type="function">
    <text evidence="7">Catalyzes the formation of 6,7-dimethyl-8-ribityllumazine by condensation of 5-amino-6-(D-ribitylamino)uracil with 3,4-dihydroxy-2-butanone 4-phosphate. This is the penultimate step in the biosynthesis of riboflavin.</text>
</comment>
<dbReference type="Proteomes" id="UP000315648">
    <property type="component" value="Unassembled WGS sequence"/>
</dbReference>
<accession>A0A556QKG3</accession>
<dbReference type="GO" id="GO:0000906">
    <property type="term" value="F:6,7-dimethyl-8-ribityllumazine synthase activity"/>
    <property type="evidence" value="ECO:0007669"/>
    <property type="project" value="UniProtKB-UniRule"/>
</dbReference>
<dbReference type="EMBL" id="VMBG01000002">
    <property type="protein sequence ID" value="TSJ77136.1"/>
    <property type="molecule type" value="Genomic_DNA"/>
</dbReference>
<evidence type="ECO:0000256" key="5">
    <source>
        <dbReference type="ARBA" id="ARBA00022679"/>
    </source>
</evidence>
<gene>
    <name evidence="7" type="primary">ribH</name>
    <name evidence="8" type="ORF">FPL22_13620</name>
</gene>
<comment type="caution">
    <text evidence="8">The sequence shown here is derived from an EMBL/GenBank/DDBJ whole genome shotgun (WGS) entry which is preliminary data.</text>
</comment>
<reference evidence="8 9" key="1">
    <citation type="submission" date="2019-07" db="EMBL/GenBank/DDBJ databases">
        <title>Description of 53C-WASEF.</title>
        <authorList>
            <person name="Pitt A."/>
            <person name="Hahn M.W."/>
        </authorList>
    </citation>
    <scope>NUCLEOTIDE SEQUENCE [LARGE SCALE GENOMIC DNA]</scope>
    <source>
        <strain evidence="8 9">53C-WASEF</strain>
    </source>
</reference>
<feature type="binding site" evidence="7">
    <location>
        <begin position="83"/>
        <end position="85"/>
    </location>
    <ligand>
        <name>5-amino-6-(D-ribitylamino)uracil</name>
        <dbReference type="ChEBI" id="CHEBI:15934"/>
    </ligand>
</feature>
<evidence type="ECO:0000313" key="9">
    <source>
        <dbReference type="Proteomes" id="UP000315648"/>
    </source>
</evidence>
<dbReference type="RefSeq" id="WP_144230957.1">
    <property type="nucleotide sequence ID" value="NZ_CBCRVV010000011.1"/>
</dbReference>
<comment type="catalytic activity">
    <reaction evidence="6 7">
        <text>(2S)-2-hydroxy-3-oxobutyl phosphate + 5-amino-6-(D-ribitylamino)uracil = 6,7-dimethyl-8-(1-D-ribityl)lumazine + phosphate + 2 H2O + H(+)</text>
        <dbReference type="Rhea" id="RHEA:26152"/>
        <dbReference type="ChEBI" id="CHEBI:15377"/>
        <dbReference type="ChEBI" id="CHEBI:15378"/>
        <dbReference type="ChEBI" id="CHEBI:15934"/>
        <dbReference type="ChEBI" id="CHEBI:43474"/>
        <dbReference type="ChEBI" id="CHEBI:58201"/>
        <dbReference type="ChEBI" id="CHEBI:58830"/>
        <dbReference type="EC" id="2.5.1.78"/>
    </reaction>
</comment>
<dbReference type="Gene3D" id="3.40.50.960">
    <property type="entry name" value="Lumazine/riboflavin synthase"/>
    <property type="match status" value="1"/>
</dbReference>
<dbReference type="OrthoDB" id="9809709at2"/>
<feature type="binding site" evidence="7">
    <location>
        <position position="116"/>
    </location>
    <ligand>
        <name>5-amino-6-(D-ribitylamino)uracil</name>
        <dbReference type="ChEBI" id="CHEBI:15934"/>
    </ligand>
</feature>
<evidence type="ECO:0000256" key="2">
    <source>
        <dbReference type="ARBA" id="ARBA00007424"/>
    </source>
</evidence>
<keyword evidence="5 7" id="KW-0808">Transferase</keyword>
<keyword evidence="9" id="KW-1185">Reference proteome</keyword>
<evidence type="ECO:0000313" key="8">
    <source>
        <dbReference type="EMBL" id="TSJ77136.1"/>
    </source>
</evidence>
<evidence type="ECO:0000256" key="7">
    <source>
        <dbReference type="HAMAP-Rule" id="MF_00178"/>
    </source>
</evidence>
<dbReference type="GO" id="GO:0009231">
    <property type="term" value="P:riboflavin biosynthetic process"/>
    <property type="evidence" value="ECO:0007669"/>
    <property type="project" value="UniProtKB-UniRule"/>
</dbReference>
<dbReference type="CDD" id="cd09209">
    <property type="entry name" value="Lumazine_synthase-I"/>
    <property type="match status" value="1"/>
</dbReference>
<dbReference type="PANTHER" id="PTHR21058:SF0">
    <property type="entry name" value="6,7-DIMETHYL-8-RIBITYLLUMAZINE SYNTHASE"/>
    <property type="match status" value="1"/>
</dbReference>
<feature type="binding site" evidence="7">
    <location>
        <position position="130"/>
    </location>
    <ligand>
        <name>(2S)-2-hydroxy-3-oxobutyl phosphate</name>
        <dbReference type="ChEBI" id="CHEBI:58830"/>
    </ligand>
</feature>
<dbReference type="SUPFAM" id="SSF52121">
    <property type="entry name" value="Lumazine synthase"/>
    <property type="match status" value="1"/>
</dbReference>
<dbReference type="PANTHER" id="PTHR21058">
    <property type="entry name" value="6,7-DIMETHYL-8-RIBITYLLUMAZINE SYNTHASE DMRL SYNTHASE LUMAZINE SYNTHASE"/>
    <property type="match status" value="1"/>
</dbReference>
<sequence length="157" mass="16178">MSLDAPKPLSVSGADYRIGIVAARFNSTLVDALVDRGQAWLVDSGVAPAAIEIVRVPGSHEIPWAAQQLAASARFDAVIGLGVLIAGDTNHHEMVGDAVAAALMRVSLDTGVPVINGVIVVNTLAQAEARATGSINRGTEFAAAALEMAVLKKKLSQ</sequence>
<feature type="binding site" evidence="7">
    <location>
        <begin position="88"/>
        <end position="89"/>
    </location>
    <ligand>
        <name>(2S)-2-hydroxy-3-oxobutyl phosphate</name>
        <dbReference type="ChEBI" id="CHEBI:58830"/>
    </ligand>
</feature>
<dbReference type="InterPro" id="IPR036467">
    <property type="entry name" value="LS/RS_sf"/>
</dbReference>
<evidence type="ECO:0000256" key="1">
    <source>
        <dbReference type="ARBA" id="ARBA00004917"/>
    </source>
</evidence>
<dbReference type="HAMAP" id="MF_00178">
    <property type="entry name" value="Lumazine_synth"/>
    <property type="match status" value="1"/>
</dbReference>
<evidence type="ECO:0000256" key="4">
    <source>
        <dbReference type="ARBA" id="ARBA00022619"/>
    </source>
</evidence>
<dbReference type="GO" id="GO:0009349">
    <property type="term" value="C:riboflavin synthase complex"/>
    <property type="evidence" value="ECO:0007669"/>
    <property type="project" value="UniProtKB-UniRule"/>
</dbReference>
<feature type="active site" description="Proton donor" evidence="7">
    <location>
        <position position="91"/>
    </location>
</feature>
<protein>
    <recommendedName>
        <fullName evidence="3 7">6,7-dimethyl-8-ribityllumazine synthase</fullName>
        <shortName evidence="7">DMRL synthase</shortName>
        <shortName evidence="7">LS</shortName>
        <shortName evidence="7">Lumazine synthase</shortName>
        <ecNumber evidence="3 7">2.5.1.78</ecNumber>
    </recommendedName>
</protein>